<accession>A0A7L5DXM0</accession>
<evidence type="ECO:0000256" key="1">
    <source>
        <dbReference type="SAM" id="MobiDB-lite"/>
    </source>
</evidence>
<proteinExistence type="predicted"/>
<reference evidence="2 3" key="1">
    <citation type="submission" date="2020-04" db="EMBL/GenBank/DDBJ databases">
        <title>Genome sequencing of novel species.</title>
        <authorList>
            <person name="Heo J."/>
            <person name="Kim S.-J."/>
            <person name="Kim J.-S."/>
            <person name="Hong S.-B."/>
            <person name="Kwon S.-W."/>
        </authorList>
    </citation>
    <scope>NUCLEOTIDE SEQUENCE [LARGE SCALE GENOMIC DNA]</scope>
    <source>
        <strain evidence="2 3">F39-2</strain>
    </source>
</reference>
<dbReference type="EMBL" id="CP051682">
    <property type="protein sequence ID" value="QJD94857.1"/>
    <property type="molecule type" value="Genomic_DNA"/>
</dbReference>
<feature type="compositionally biased region" description="Basic and acidic residues" evidence="1">
    <location>
        <begin position="14"/>
        <end position="29"/>
    </location>
</feature>
<sequence length="76" mass="8445">MAQEEDQLQQQGEKPYDEKEGLQEAHESGQEIISGANDEDQLAKLKEAAPKNSQGINPENQEGATPDTYLPPEDRH</sequence>
<evidence type="ECO:0000313" key="2">
    <source>
        <dbReference type="EMBL" id="QJD94857.1"/>
    </source>
</evidence>
<evidence type="ECO:0000313" key="3">
    <source>
        <dbReference type="Proteomes" id="UP000503278"/>
    </source>
</evidence>
<dbReference type="RefSeq" id="WP_169605874.1">
    <property type="nucleotide sequence ID" value="NZ_CP051682.1"/>
</dbReference>
<dbReference type="AlphaFoldDB" id="A0A7L5DXM0"/>
<feature type="compositionally biased region" description="Polar residues" evidence="1">
    <location>
        <begin position="51"/>
        <end position="63"/>
    </location>
</feature>
<keyword evidence="3" id="KW-1185">Reference proteome</keyword>
<feature type="region of interest" description="Disordered" evidence="1">
    <location>
        <begin position="1"/>
        <end position="76"/>
    </location>
</feature>
<protein>
    <submittedName>
        <fullName evidence="2">Uncharacterized protein</fullName>
    </submittedName>
</protein>
<name>A0A7L5DXM0_9SPHI</name>
<dbReference type="KEGG" id="mrob:HH214_02665"/>
<organism evidence="2 3">
    <name type="scientific">Mucilaginibacter robiniae</name>
    <dbReference type="NCBI Taxonomy" id="2728022"/>
    <lineage>
        <taxon>Bacteria</taxon>
        <taxon>Pseudomonadati</taxon>
        <taxon>Bacteroidota</taxon>
        <taxon>Sphingobacteriia</taxon>
        <taxon>Sphingobacteriales</taxon>
        <taxon>Sphingobacteriaceae</taxon>
        <taxon>Mucilaginibacter</taxon>
    </lineage>
</organism>
<gene>
    <name evidence="2" type="ORF">HH214_02665</name>
</gene>
<dbReference type="Proteomes" id="UP000503278">
    <property type="component" value="Chromosome"/>
</dbReference>